<feature type="compositionally biased region" description="Low complexity" evidence="1">
    <location>
        <begin position="167"/>
        <end position="177"/>
    </location>
</feature>
<feature type="compositionally biased region" description="Polar residues" evidence="1">
    <location>
        <begin position="79"/>
        <end position="128"/>
    </location>
</feature>
<keyword evidence="3" id="KW-1185">Reference proteome</keyword>
<comment type="caution">
    <text evidence="2">The sequence shown here is derived from an EMBL/GenBank/DDBJ whole genome shotgun (WGS) entry which is preliminary data.</text>
</comment>
<accession>A0A6V8H9E8</accession>
<dbReference type="AlphaFoldDB" id="A0A6V8H9E8"/>
<organism evidence="2 3">
    <name type="scientific">Talaromyces pinophilus</name>
    <name type="common">Penicillium pinophilum</name>
    <dbReference type="NCBI Taxonomy" id="128442"/>
    <lineage>
        <taxon>Eukaryota</taxon>
        <taxon>Fungi</taxon>
        <taxon>Dikarya</taxon>
        <taxon>Ascomycota</taxon>
        <taxon>Pezizomycotina</taxon>
        <taxon>Eurotiomycetes</taxon>
        <taxon>Eurotiomycetidae</taxon>
        <taxon>Eurotiales</taxon>
        <taxon>Trichocomaceae</taxon>
        <taxon>Talaromyces</taxon>
        <taxon>Talaromyces sect. Talaromyces</taxon>
    </lineage>
</organism>
<name>A0A6V8H9E8_TALPI</name>
<evidence type="ECO:0000313" key="2">
    <source>
        <dbReference type="EMBL" id="GAM37977.1"/>
    </source>
</evidence>
<dbReference type="Proteomes" id="UP000053095">
    <property type="component" value="Unassembled WGS sequence"/>
</dbReference>
<reference evidence="3" key="1">
    <citation type="journal article" date="2015" name="Genome Announc.">
        <title>Draft genome sequence of Talaromyces cellulolyticus strain Y-94, a source of lignocellulosic biomass-degrading enzymes.</title>
        <authorList>
            <person name="Fujii T."/>
            <person name="Koike H."/>
            <person name="Sawayama S."/>
            <person name="Yano S."/>
            <person name="Inoue H."/>
        </authorList>
    </citation>
    <scope>NUCLEOTIDE SEQUENCE [LARGE SCALE GENOMIC DNA]</scope>
    <source>
        <strain evidence="3">Y-94</strain>
    </source>
</reference>
<gene>
    <name evidence="2" type="ORF">TCE0_033f08353</name>
</gene>
<protein>
    <submittedName>
        <fullName evidence="2">C6 transcription factor</fullName>
    </submittedName>
</protein>
<evidence type="ECO:0000256" key="1">
    <source>
        <dbReference type="SAM" id="MobiDB-lite"/>
    </source>
</evidence>
<evidence type="ECO:0000313" key="3">
    <source>
        <dbReference type="Proteomes" id="UP000053095"/>
    </source>
</evidence>
<feature type="compositionally biased region" description="Polar residues" evidence="1">
    <location>
        <begin position="20"/>
        <end position="42"/>
    </location>
</feature>
<proteinExistence type="predicted"/>
<dbReference type="EMBL" id="DF933829">
    <property type="protein sequence ID" value="GAM37977.1"/>
    <property type="molecule type" value="Genomic_DNA"/>
</dbReference>
<sequence>MPAVLNYSDRPPTTTPPTVSPQQYQQHFPPTLQSRISPQTPSRGLDVAPGPSSLGFREPYTEPGVRLPPILPSPPTFAAHTSTHPHQRSDSYPNIFTYQTLGTSPQQQHEPPLSSSSSQQFTRPQESPRSMFELRSPYPPASGPAAGSHERSPPYIQAQRPHSMIIPPTTTTASASPVYNERRRKSTANDSEENPQPAKRRRMAVDDIVND</sequence>
<feature type="region of interest" description="Disordered" evidence="1">
    <location>
        <begin position="1"/>
        <end position="211"/>
    </location>
</feature>